<evidence type="ECO:0000313" key="2">
    <source>
        <dbReference type="Proteomes" id="UP000610124"/>
    </source>
</evidence>
<reference evidence="1" key="1">
    <citation type="journal article" date="2014" name="Int. J. Syst. Evol. Microbiol.">
        <title>Complete genome sequence of Corynebacterium casei LMG S-19264T (=DSM 44701T), isolated from a smear-ripened cheese.</title>
        <authorList>
            <consortium name="US DOE Joint Genome Institute (JGI-PGF)"/>
            <person name="Walter F."/>
            <person name="Albersmeier A."/>
            <person name="Kalinowski J."/>
            <person name="Ruckert C."/>
        </authorList>
    </citation>
    <scope>NUCLEOTIDE SEQUENCE</scope>
    <source>
        <strain evidence="1">JCM 4434</strain>
    </source>
</reference>
<gene>
    <name evidence="1" type="ORF">GCM10010502_51880</name>
</gene>
<name>A0A8H9HXD1_KITAU</name>
<dbReference type="Proteomes" id="UP000610124">
    <property type="component" value="Unassembled WGS sequence"/>
</dbReference>
<comment type="caution">
    <text evidence="1">The sequence shown here is derived from an EMBL/GenBank/DDBJ whole genome shotgun (WGS) entry which is preliminary data.</text>
</comment>
<evidence type="ECO:0000313" key="1">
    <source>
        <dbReference type="EMBL" id="GGU92144.1"/>
    </source>
</evidence>
<accession>A0A8H9HXD1</accession>
<dbReference type="GeneID" id="97488193"/>
<dbReference type="RefSeq" id="WP_157846613.1">
    <property type="nucleotide sequence ID" value="NZ_BMUB01000014.1"/>
</dbReference>
<sequence length="50" mass="5242">MNDLARDLRQAADAVRALPERRAPGADVTLVAYTAVVCTASTARVGTQQA</sequence>
<dbReference type="EMBL" id="BMUB01000014">
    <property type="protein sequence ID" value="GGU92144.1"/>
    <property type="molecule type" value="Genomic_DNA"/>
</dbReference>
<dbReference type="AlphaFoldDB" id="A0A8H9HXD1"/>
<reference evidence="1" key="2">
    <citation type="submission" date="2020-09" db="EMBL/GenBank/DDBJ databases">
        <authorList>
            <person name="Sun Q."/>
            <person name="Ohkuma M."/>
        </authorList>
    </citation>
    <scope>NUCLEOTIDE SEQUENCE</scope>
    <source>
        <strain evidence="1">JCM 4434</strain>
    </source>
</reference>
<protein>
    <submittedName>
        <fullName evidence="1">Uncharacterized protein</fullName>
    </submittedName>
</protein>
<organism evidence="1 2">
    <name type="scientific">Kitasatospora aureofaciens</name>
    <name type="common">Streptomyces aureofaciens</name>
    <dbReference type="NCBI Taxonomy" id="1894"/>
    <lineage>
        <taxon>Bacteria</taxon>
        <taxon>Bacillati</taxon>
        <taxon>Actinomycetota</taxon>
        <taxon>Actinomycetes</taxon>
        <taxon>Kitasatosporales</taxon>
        <taxon>Streptomycetaceae</taxon>
        <taxon>Kitasatospora</taxon>
    </lineage>
</organism>
<proteinExistence type="predicted"/>